<dbReference type="GO" id="GO:0009785">
    <property type="term" value="P:blue light signaling pathway"/>
    <property type="evidence" value="ECO:0007669"/>
    <property type="project" value="InterPro"/>
</dbReference>
<evidence type="ECO:0000256" key="1">
    <source>
        <dbReference type="SAM" id="MobiDB-lite"/>
    </source>
</evidence>
<evidence type="ECO:0000313" key="3">
    <source>
        <dbReference type="Proteomes" id="UP000825729"/>
    </source>
</evidence>
<comment type="caution">
    <text evidence="2">The sequence shown here is derived from an EMBL/GenBank/DDBJ whole genome shotgun (WGS) entry which is preliminary data.</text>
</comment>
<proteinExistence type="predicted"/>
<name>A0AAV7FE73_ARIFI</name>
<gene>
    <name evidence="2" type="ORF">H6P81_003619</name>
</gene>
<dbReference type="PANTHER" id="PTHR34207:SF2">
    <property type="entry name" value="PROTEIN BIC1"/>
    <property type="match status" value="1"/>
</dbReference>
<evidence type="ECO:0000313" key="2">
    <source>
        <dbReference type="EMBL" id="KAG9459111.1"/>
    </source>
</evidence>
<dbReference type="PANTHER" id="PTHR34207">
    <property type="entry name" value="PROTEIN BIC1"/>
    <property type="match status" value="1"/>
</dbReference>
<dbReference type="Proteomes" id="UP000825729">
    <property type="component" value="Unassembled WGS sequence"/>
</dbReference>
<evidence type="ECO:0008006" key="4">
    <source>
        <dbReference type="Google" id="ProtNLM"/>
    </source>
</evidence>
<protein>
    <recommendedName>
        <fullName evidence="4">Protein BIC1</fullName>
    </recommendedName>
</protein>
<keyword evidence="3" id="KW-1185">Reference proteome</keyword>
<dbReference type="CDD" id="cd22645">
    <property type="entry name" value="BIC1_CID"/>
    <property type="match status" value="1"/>
</dbReference>
<dbReference type="AlphaFoldDB" id="A0AAV7FE73"/>
<accession>A0AAV7FE73</accession>
<dbReference type="EMBL" id="JAINDJ010000002">
    <property type="protein sequence ID" value="KAG9459111.1"/>
    <property type="molecule type" value="Genomic_DNA"/>
</dbReference>
<feature type="compositionally biased region" description="Basic and acidic residues" evidence="1">
    <location>
        <begin position="24"/>
        <end position="33"/>
    </location>
</feature>
<reference evidence="2 3" key="1">
    <citation type="submission" date="2021-07" db="EMBL/GenBank/DDBJ databases">
        <title>The Aristolochia fimbriata genome: insights into angiosperm evolution, floral development and chemical biosynthesis.</title>
        <authorList>
            <person name="Jiao Y."/>
        </authorList>
    </citation>
    <scope>NUCLEOTIDE SEQUENCE [LARGE SCALE GENOMIC DNA]</scope>
    <source>
        <strain evidence="2">IBCAS-2021</strain>
        <tissue evidence="2">Leaf</tissue>
    </source>
</reference>
<organism evidence="2 3">
    <name type="scientific">Aristolochia fimbriata</name>
    <name type="common">White veined hardy Dutchman's pipe vine</name>
    <dbReference type="NCBI Taxonomy" id="158543"/>
    <lineage>
        <taxon>Eukaryota</taxon>
        <taxon>Viridiplantae</taxon>
        <taxon>Streptophyta</taxon>
        <taxon>Embryophyta</taxon>
        <taxon>Tracheophyta</taxon>
        <taxon>Spermatophyta</taxon>
        <taxon>Magnoliopsida</taxon>
        <taxon>Magnoliidae</taxon>
        <taxon>Piperales</taxon>
        <taxon>Aristolochiaceae</taxon>
        <taxon>Aristolochia</taxon>
    </lineage>
</organism>
<feature type="region of interest" description="Disordered" evidence="1">
    <location>
        <begin position="1"/>
        <end position="75"/>
    </location>
</feature>
<sequence>MIRRTYTRCGSTEEPSKPGPVHDNATELRREETPVPNPQCSSSTEEKTVMDPEDLSSIPKAVKNPESVDAPAEDCGPERLKRHRVDVAGRVWIPEIWGQEDFLKDWIDCSAFDRSLFPTGITSARKALMEEGRRANAGGILQIENRC</sequence>
<dbReference type="InterPro" id="IPR040374">
    <property type="entry name" value="BIC"/>
</dbReference>